<dbReference type="EMBL" id="QTSU01000005">
    <property type="protein sequence ID" value="RDZ25942.1"/>
    <property type="molecule type" value="Genomic_DNA"/>
</dbReference>
<proteinExistence type="predicted"/>
<dbReference type="AlphaFoldDB" id="A0A371JWB3"/>
<accession>A0A371JWB3</accession>
<keyword evidence="2" id="KW-1185">Reference proteome</keyword>
<dbReference type="RefSeq" id="WP_115861758.1">
    <property type="nucleotide sequence ID" value="NZ_QTSU01000005.1"/>
</dbReference>
<comment type="caution">
    <text evidence="1">The sequence shown here is derived from an EMBL/GenBank/DDBJ whole genome shotgun (WGS) entry which is preliminary data.</text>
</comment>
<gene>
    <name evidence="1" type="ORF">DX914_18940</name>
</gene>
<dbReference type="Gene3D" id="2.30.30.720">
    <property type="entry name" value="Protein of unknown function (DUF3247)"/>
    <property type="match status" value="1"/>
</dbReference>
<reference evidence="1 2" key="1">
    <citation type="submission" date="2018-08" db="EMBL/GenBank/DDBJ databases">
        <title>Lysobacter sp. zong2l5, whole genome shotgun sequence.</title>
        <authorList>
            <person name="Zhang X."/>
            <person name="Feng G."/>
            <person name="Zhu H."/>
        </authorList>
    </citation>
    <scope>NUCLEOTIDE SEQUENCE [LARGE SCALE GENOMIC DNA]</scope>
    <source>
        <strain evidence="2">zong2l5</strain>
    </source>
</reference>
<evidence type="ECO:0000313" key="1">
    <source>
        <dbReference type="EMBL" id="RDZ25942.1"/>
    </source>
</evidence>
<protein>
    <submittedName>
        <fullName evidence="1">DUF3247 family protein</fullName>
    </submittedName>
</protein>
<dbReference type="Pfam" id="PF11607">
    <property type="entry name" value="DUF3247"/>
    <property type="match status" value="1"/>
</dbReference>
<organism evidence="1 2">
    <name type="scientific">Lysobacter silvisoli</name>
    <dbReference type="NCBI Taxonomy" id="2293254"/>
    <lineage>
        <taxon>Bacteria</taxon>
        <taxon>Pseudomonadati</taxon>
        <taxon>Pseudomonadota</taxon>
        <taxon>Gammaproteobacteria</taxon>
        <taxon>Lysobacterales</taxon>
        <taxon>Lysobacteraceae</taxon>
        <taxon>Lysobacter</taxon>
    </lineage>
</organism>
<sequence>MSRNADHVYTAARDIARLEARIAGLPDDARVQLSMRDGRVLRGVVAALPTLQSFYGPGEQEGLNGVVRLEEPLGAGGVRIHDLWLDEIDAIRPLTAAELGRSAH</sequence>
<name>A0A371JWB3_9GAMM</name>
<dbReference type="OrthoDB" id="5958099at2"/>
<dbReference type="InterPro" id="IPR021649">
    <property type="entry name" value="DUF3247"/>
</dbReference>
<evidence type="ECO:0000313" key="2">
    <source>
        <dbReference type="Proteomes" id="UP000264492"/>
    </source>
</evidence>
<dbReference type="Proteomes" id="UP000264492">
    <property type="component" value="Unassembled WGS sequence"/>
</dbReference>